<keyword evidence="2" id="KW-1185">Reference proteome</keyword>
<reference evidence="1" key="2">
    <citation type="submission" date="2025-09" db="UniProtKB">
        <authorList>
            <consortium name="EnsemblPlants"/>
        </authorList>
    </citation>
    <scope>IDENTIFICATION</scope>
</reference>
<dbReference type="EnsemblPlants" id="AVESA.00010b.r2.7AG1244010.1">
    <property type="protein sequence ID" value="AVESA.00010b.r2.7AG1244010.1.CDS"/>
    <property type="gene ID" value="AVESA.00010b.r2.7AG1244010"/>
</dbReference>
<name>A0ACD6A075_AVESA</name>
<sequence>MGRLLASLHFPMHATLLCYATTTPSLSWQWREEVASRAEQSWVLAMASAQSPIILLPDRRTTHHCFLTASPQLLSSPLYNLTLCSTSTSASISFPCTTTTTTTTLCLLSLPSTTLTHRLQAMNGFYSSIAHGLDALHGTLASSPDAAFMSAPFLQQAAALLRSLHSQLVHLVQRLHLPPGESWLDEYMDETSRLWEVCQVVKAGASALDTYCASATRIDATLDDWLCNPNPHNARQVMRAINAPRRQAVGLEQENRALADTRIDPASLLLDDRSPVEFKLNAFNGFRGVLYALRNASSFLLMLLVSGTVSCLPGLACCANPFRTSGAGYVSSMGRLRQRVAEEMEALSSEHSCSGIMMYEFRQARVGIESIKTEFDRVIATGYGDPGEIADRVEIIKGWVGMLRSGAESVVSELDDFFDEIVEGRKMLSDLCSHR</sequence>
<accession>A0ACD6A075</accession>
<evidence type="ECO:0000313" key="2">
    <source>
        <dbReference type="Proteomes" id="UP001732700"/>
    </source>
</evidence>
<dbReference type="Proteomes" id="UP001732700">
    <property type="component" value="Chromosome 7A"/>
</dbReference>
<proteinExistence type="predicted"/>
<reference evidence="1" key="1">
    <citation type="submission" date="2021-05" db="EMBL/GenBank/DDBJ databases">
        <authorList>
            <person name="Scholz U."/>
            <person name="Mascher M."/>
            <person name="Fiebig A."/>
        </authorList>
    </citation>
    <scope>NUCLEOTIDE SEQUENCE [LARGE SCALE GENOMIC DNA]</scope>
</reference>
<organism evidence="1 2">
    <name type="scientific">Avena sativa</name>
    <name type="common">Oat</name>
    <dbReference type="NCBI Taxonomy" id="4498"/>
    <lineage>
        <taxon>Eukaryota</taxon>
        <taxon>Viridiplantae</taxon>
        <taxon>Streptophyta</taxon>
        <taxon>Embryophyta</taxon>
        <taxon>Tracheophyta</taxon>
        <taxon>Spermatophyta</taxon>
        <taxon>Magnoliopsida</taxon>
        <taxon>Liliopsida</taxon>
        <taxon>Poales</taxon>
        <taxon>Poaceae</taxon>
        <taxon>BOP clade</taxon>
        <taxon>Pooideae</taxon>
        <taxon>Poodae</taxon>
        <taxon>Poeae</taxon>
        <taxon>Poeae Chloroplast Group 1 (Aveneae type)</taxon>
        <taxon>Aveninae</taxon>
        <taxon>Avena</taxon>
    </lineage>
</organism>
<evidence type="ECO:0000313" key="1">
    <source>
        <dbReference type="EnsemblPlants" id="AVESA.00010b.r2.7AG1244010.1.CDS"/>
    </source>
</evidence>
<protein>
    <submittedName>
        <fullName evidence="1">Uncharacterized protein</fullName>
    </submittedName>
</protein>